<proteinExistence type="predicted"/>
<dbReference type="AlphaFoldDB" id="Q45R62"/>
<reference evidence="2" key="1">
    <citation type="journal article" date="2006" name="J. Ind. Microbiol. Biotechnol.">
        <title>The lipopeptide antibiotic A54145 biosynthetic gene cluster from Streptomyces fradiae.</title>
        <authorList>
            <person name="Miao V."/>
            <person name="Brost R."/>
            <person name="Chapple J."/>
            <person name="She K."/>
            <person name="Coeffet-Le Gal M.F."/>
            <person name="Baltz R.H."/>
        </authorList>
    </citation>
    <scope>NUCLEOTIDE SEQUENCE</scope>
    <source>
        <strain evidence="2">NRRL18158</strain>
    </source>
</reference>
<feature type="compositionally biased region" description="Basic and acidic residues" evidence="1">
    <location>
        <begin position="107"/>
        <end position="118"/>
    </location>
</feature>
<feature type="region of interest" description="Disordered" evidence="1">
    <location>
        <begin position="1"/>
        <end position="28"/>
    </location>
</feature>
<feature type="region of interest" description="Disordered" evidence="1">
    <location>
        <begin position="43"/>
        <end position="132"/>
    </location>
</feature>
<dbReference type="EMBL" id="DQ118863">
    <property type="protein sequence ID" value="AAZ23098.1"/>
    <property type="molecule type" value="Genomic_DNA"/>
</dbReference>
<name>Q45R62_STRFR</name>
<evidence type="ECO:0000313" key="2">
    <source>
        <dbReference type="EMBL" id="AAZ23098.1"/>
    </source>
</evidence>
<protein>
    <submittedName>
        <fullName evidence="2">Uncharacterized protein</fullName>
    </submittedName>
</protein>
<feature type="compositionally biased region" description="Polar residues" evidence="1">
    <location>
        <begin position="123"/>
        <end position="132"/>
    </location>
</feature>
<accession>Q45R62</accession>
<organism evidence="2">
    <name type="scientific">Streptomyces fradiae</name>
    <name type="common">Streptomyces roseoflavus</name>
    <dbReference type="NCBI Taxonomy" id="1906"/>
    <lineage>
        <taxon>Bacteria</taxon>
        <taxon>Bacillati</taxon>
        <taxon>Actinomycetota</taxon>
        <taxon>Actinomycetes</taxon>
        <taxon>Kitasatosporales</taxon>
        <taxon>Streptomycetaceae</taxon>
        <taxon>Streptomyces</taxon>
    </lineage>
</organism>
<feature type="compositionally biased region" description="Low complexity" evidence="1">
    <location>
        <begin position="43"/>
        <end position="60"/>
    </location>
</feature>
<evidence type="ECO:0000256" key="1">
    <source>
        <dbReference type="SAM" id="MobiDB-lite"/>
    </source>
</evidence>
<sequence>MCRPAPRPSLDRPTPSHQNPAPPTGPVRIRETACEGYRRALAAHQAVAPPAPDRPGAGAAERQTAAMRALSRRTFPNDPGPAPIEQARTDRRRRQADASHAAALRRARAERETRKARPEAAAPQSTPLSRTA</sequence>